<keyword evidence="2" id="KW-1185">Reference proteome</keyword>
<protein>
    <submittedName>
        <fullName evidence="1">Uncharacterized protein</fullName>
    </submittedName>
</protein>
<dbReference type="KEGG" id="tpol:Mal48_16710"/>
<sequence>MFAVGASFAEEPALQSQHPVAPNLEELVRFVVIESSVEPYFNDKYWNKTSGRFDGFRIRGLRISKRKKEVRHGFCRKYSASLVNPEKHFQFEIKETTLPNFDGQAYLIETKLRARCEGTFAHYVYGVKGINGTTIADADVRVRLVVTLKPTAQFSITDPIPKFSLNAEVRDVDFKLKDIDVRKVGVLDGKFVEVLGDGFQEVFEQLIQNQEKRVKKKLQKELDDLQGISRKVSPEK</sequence>
<evidence type="ECO:0000313" key="2">
    <source>
        <dbReference type="Proteomes" id="UP000315724"/>
    </source>
</evidence>
<accession>A0A517QLA9</accession>
<name>A0A517QLA9_9PLAN</name>
<reference evidence="1 2" key="1">
    <citation type="submission" date="2019-02" db="EMBL/GenBank/DDBJ databases">
        <title>Deep-cultivation of Planctomycetes and their phenomic and genomic characterization uncovers novel biology.</title>
        <authorList>
            <person name="Wiegand S."/>
            <person name="Jogler M."/>
            <person name="Boedeker C."/>
            <person name="Pinto D."/>
            <person name="Vollmers J."/>
            <person name="Rivas-Marin E."/>
            <person name="Kohn T."/>
            <person name="Peeters S.H."/>
            <person name="Heuer A."/>
            <person name="Rast P."/>
            <person name="Oberbeckmann S."/>
            <person name="Bunk B."/>
            <person name="Jeske O."/>
            <person name="Meyerdierks A."/>
            <person name="Storesund J.E."/>
            <person name="Kallscheuer N."/>
            <person name="Luecker S."/>
            <person name="Lage O.M."/>
            <person name="Pohl T."/>
            <person name="Merkel B.J."/>
            <person name="Hornburger P."/>
            <person name="Mueller R.-W."/>
            <person name="Bruemmer F."/>
            <person name="Labrenz M."/>
            <person name="Spormann A.M."/>
            <person name="Op den Camp H."/>
            <person name="Overmann J."/>
            <person name="Amann R."/>
            <person name="Jetten M.S.M."/>
            <person name="Mascher T."/>
            <person name="Medema M.H."/>
            <person name="Devos D.P."/>
            <person name="Kaster A.-K."/>
            <person name="Ovreas L."/>
            <person name="Rohde M."/>
            <person name="Galperin M.Y."/>
            <person name="Jogler C."/>
        </authorList>
    </citation>
    <scope>NUCLEOTIDE SEQUENCE [LARGE SCALE GENOMIC DNA]</scope>
    <source>
        <strain evidence="1 2">Mal48</strain>
    </source>
</reference>
<dbReference type="EMBL" id="CP036267">
    <property type="protein sequence ID" value="QDT32425.1"/>
    <property type="molecule type" value="Genomic_DNA"/>
</dbReference>
<organism evidence="1 2">
    <name type="scientific">Thalassoglobus polymorphus</name>
    <dbReference type="NCBI Taxonomy" id="2527994"/>
    <lineage>
        <taxon>Bacteria</taxon>
        <taxon>Pseudomonadati</taxon>
        <taxon>Planctomycetota</taxon>
        <taxon>Planctomycetia</taxon>
        <taxon>Planctomycetales</taxon>
        <taxon>Planctomycetaceae</taxon>
        <taxon>Thalassoglobus</taxon>
    </lineage>
</organism>
<dbReference type="AlphaFoldDB" id="A0A517QLA9"/>
<proteinExistence type="predicted"/>
<evidence type="ECO:0000313" key="1">
    <source>
        <dbReference type="EMBL" id="QDT32425.1"/>
    </source>
</evidence>
<dbReference type="Proteomes" id="UP000315724">
    <property type="component" value="Chromosome"/>
</dbReference>
<gene>
    <name evidence="1" type="ORF">Mal48_16710</name>
</gene>